<dbReference type="EMBL" id="MN740068">
    <property type="protein sequence ID" value="QHT86437.1"/>
    <property type="molecule type" value="Genomic_DNA"/>
</dbReference>
<accession>A0A6C0I237</accession>
<sequence length="102" mass="11201">MSFCENCERSTTKNTLSGVVEFVCNSCGNKVLGDAHSVRMKTFSKSTGQMAAETNQQLLKNATSDRTNTIIAEKCENCGKLWKVQVKLGETDNVLKLCDCNT</sequence>
<organism evidence="1">
    <name type="scientific">viral metagenome</name>
    <dbReference type="NCBI Taxonomy" id="1070528"/>
    <lineage>
        <taxon>unclassified sequences</taxon>
        <taxon>metagenomes</taxon>
        <taxon>organismal metagenomes</taxon>
    </lineage>
</organism>
<evidence type="ECO:0000313" key="1">
    <source>
        <dbReference type="EMBL" id="QHT86437.1"/>
    </source>
</evidence>
<protein>
    <submittedName>
        <fullName evidence="1">Uncharacterized protein</fullName>
    </submittedName>
</protein>
<reference evidence="1" key="1">
    <citation type="journal article" date="2020" name="Nature">
        <title>Giant virus diversity and host interactions through global metagenomics.</title>
        <authorList>
            <person name="Schulz F."/>
            <person name="Roux S."/>
            <person name="Paez-Espino D."/>
            <person name="Jungbluth S."/>
            <person name="Walsh D.A."/>
            <person name="Denef V.J."/>
            <person name="McMahon K.D."/>
            <person name="Konstantinidis K.T."/>
            <person name="Eloe-Fadrosh E.A."/>
            <person name="Kyrpides N.C."/>
            <person name="Woyke T."/>
        </authorList>
    </citation>
    <scope>NUCLEOTIDE SEQUENCE</scope>
    <source>
        <strain evidence="1">GVMAG-M-3300023184-186</strain>
    </source>
</reference>
<name>A0A6C0I237_9ZZZZ</name>
<dbReference type="AlphaFoldDB" id="A0A6C0I237"/>
<proteinExistence type="predicted"/>